<feature type="compositionally biased region" description="Basic and acidic residues" evidence="1">
    <location>
        <begin position="208"/>
        <end position="223"/>
    </location>
</feature>
<dbReference type="EMBL" id="CYRY02046907">
    <property type="protein sequence ID" value="VCX42720.1"/>
    <property type="molecule type" value="Genomic_DNA"/>
</dbReference>
<evidence type="ECO:0000313" key="2">
    <source>
        <dbReference type="EMBL" id="VCX42720.1"/>
    </source>
</evidence>
<organism evidence="2 3">
    <name type="scientific">Gulo gulo</name>
    <name type="common">Wolverine</name>
    <name type="synonym">Gluton</name>
    <dbReference type="NCBI Taxonomy" id="48420"/>
    <lineage>
        <taxon>Eukaryota</taxon>
        <taxon>Metazoa</taxon>
        <taxon>Chordata</taxon>
        <taxon>Craniata</taxon>
        <taxon>Vertebrata</taxon>
        <taxon>Euteleostomi</taxon>
        <taxon>Mammalia</taxon>
        <taxon>Eutheria</taxon>
        <taxon>Laurasiatheria</taxon>
        <taxon>Carnivora</taxon>
        <taxon>Caniformia</taxon>
        <taxon>Musteloidea</taxon>
        <taxon>Mustelidae</taxon>
        <taxon>Guloninae</taxon>
        <taxon>Gulo</taxon>
    </lineage>
</organism>
<feature type="region of interest" description="Disordered" evidence="1">
    <location>
        <begin position="194"/>
        <end position="243"/>
    </location>
</feature>
<proteinExistence type="predicted"/>
<dbReference type="Proteomes" id="UP000269945">
    <property type="component" value="Unassembled WGS sequence"/>
</dbReference>
<gene>
    <name evidence="2" type="ORF">BN2614_LOCUS1</name>
</gene>
<evidence type="ECO:0000313" key="3">
    <source>
        <dbReference type="Proteomes" id="UP000269945"/>
    </source>
</evidence>
<feature type="region of interest" description="Disordered" evidence="1">
    <location>
        <begin position="1"/>
        <end position="59"/>
    </location>
</feature>
<accession>A0A9X9QB13</accession>
<feature type="compositionally biased region" description="Polar residues" evidence="1">
    <location>
        <begin position="194"/>
        <end position="204"/>
    </location>
</feature>
<sequence length="272" mass="28162">MGARGKAPGALPPAPCRSEGLGCVDPPSHAEHSVSFQVQHGRPREASSASRGHAVQETQHPLPSLVASRGLIGPDGVSPLKARGVGLDVGFGGGGSSPPRVAQNTLSFLETPQPATLFALPNPVAKKNKYTNLIKGEFATFSDQWAVCAAIVPTAKLYGGRLGPSPEVCAAPGTSCGAPGGLCRARPVTSATHWGNQVSANSGVTAGERPHRDWAPGRSEGRVDSSLTLSPASQNSRCKGKQTRAPWVVASKHLWFTAETEPRGTGGRASFR</sequence>
<comment type="caution">
    <text evidence="2">The sequence shown here is derived from an EMBL/GenBank/DDBJ whole genome shotgun (WGS) entry which is preliminary data.</text>
</comment>
<name>A0A9X9QB13_GULGU</name>
<keyword evidence="3" id="KW-1185">Reference proteome</keyword>
<reference evidence="2 3" key="1">
    <citation type="submission" date="2018-10" db="EMBL/GenBank/DDBJ databases">
        <authorList>
            <person name="Ekblom R."/>
            <person name="Jareborg N."/>
        </authorList>
    </citation>
    <scope>NUCLEOTIDE SEQUENCE [LARGE SCALE GENOMIC DNA]</scope>
    <source>
        <tissue evidence="2">Muscle</tissue>
    </source>
</reference>
<evidence type="ECO:0000256" key="1">
    <source>
        <dbReference type="SAM" id="MobiDB-lite"/>
    </source>
</evidence>
<dbReference type="AlphaFoldDB" id="A0A9X9QB13"/>
<protein>
    <submittedName>
        <fullName evidence="2">Uncharacterized protein</fullName>
    </submittedName>
</protein>
<feature type="compositionally biased region" description="Polar residues" evidence="1">
    <location>
        <begin position="225"/>
        <end position="237"/>
    </location>
</feature>